<dbReference type="Gene3D" id="1.10.533.10">
    <property type="entry name" value="Death Domain, Fas"/>
    <property type="match status" value="1"/>
</dbReference>
<dbReference type="PANTHER" id="PTHR15034">
    <property type="entry name" value="DEATH DOMAIN-CONTAINING PROTEIN CRADD"/>
    <property type="match status" value="1"/>
</dbReference>
<dbReference type="InterPro" id="IPR001315">
    <property type="entry name" value="CARD"/>
</dbReference>
<dbReference type="EMBL" id="GG666494">
    <property type="protein sequence ID" value="EEN62770.1"/>
    <property type="molecule type" value="Genomic_DNA"/>
</dbReference>
<gene>
    <name evidence="2" type="ORF">BRAFLDRAFT_82402</name>
</gene>
<dbReference type="SMART" id="SM00114">
    <property type="entry name" value="CARD"/>
    <property type="match status" value="1"/>
</dbReference>
<dbReference type="InterPro" id="IPR037939">
    <property type="entry name" value="CRADD"/>
</dbReference>
<dbReference type="InterPro" id="IPR011029">
    <property type="entry name" value="DEATH-like_dom_sf"/>
</dbReference>
<proteinExistence type="predicted"/>
<accession>C3YAM2</accession>
<dbReference type="PROSITE" id="PS50209">
    <property type="entry name" value="CARD"/>
    <property type="match status" value="1"/>
</dbReference>
<dbReference type="GO" id="GO:0070513">
    <property type="term" value="F:death domain binding"/>
    <property type="evidence" value="ECO:0007669"/>
    <property type="project" value="InterPro"/>
</dbReference>
<sequence>MEQRHRNLLEVKRLEISSDLRFRDIRRHLLDNRILNGTDLDDIENEETRGDQVKVLLDILPNRGPNAFAVFRDALKHRYPHLARILNDDGQEEEAKQNEQAVKEFQSLSIAPESSVSTAIFLDASGANTEQVRPPSPWKEEAHCDPRIGHEDIAAFLRNQRGRITDTDRRLLQQAMTLVIEKSNWVREHAQITVYGELMTAVFCSGKKTNKYVVRLDSSQGIPIAEVAKRGSTVTSRITAQGGFDWCQDSERTVNCYPYMQHRDISNFIYEYQDSLPNIDRRLLQEARSLVINESQWVREDMQLTVYGTLVHVVFYSGDRRNKFVVHLNKEDRPTYVVEERGWRLKLRDGFKTCWGWVKDAACKAAGGLARFAIGWL</sequence>
<dbReference type="CDD" id="cd01671">
    <property type="entry name" value="CARD"/>
    <property type="match status" value="1"/>
</dbReference>
<evidence type="ECO:0000259" key="1">
    <source>
        <dbReference type="PROSITE" id="PS50209"/>
    </source>
</evidence>
<dbReference type="GO" id="GO:0002020">
    <property type="term" value="F:protease binding"/>
    <property type="evidence" value="ECO:0007669"/>
    <property type="project" value="InterPro"/>
</dbReference>
<dbReference type="Pfam" id="PF00619">
    <property type="entry name" value="CARD"/>
    <property type="match status" value="1"/>
</dbReference>
<dbReference type="InParanoid" id="C3YAM2"/>
<dbReference type="GO" id="GO:0042981">
    <property type="term" value="P:regulation of apoptotic process"/>
    <property type="evidence" value="ECO:0007669"/>
    <property type="project" value="InterPro"/>
</dbReference>
<reference evidence="2" key="1">
    <citation type="journal article" date="2008" name="Nature">
        <title>The amphioxus genome and the evolution of the chordate karyotype.</title>
        <authorList>
            <consortium name="US DOE Joint Genome Institute (JGI-PGF)"/>
            <person name="Putnam N.H."/>
            <person name="Butts T."/>
            <person name="Ferrier D.E.K."/>
            <person name="Furlong R.F."/>
            <person name="Hellsten U."/>
            <person name="Kawashima T."/>
            <person name="Robinson-Rechavi M."/>
            <person name="Shoguchi E."/>
            <person name="Terry A."/>
            <person name="Yu J.-K."/>
            <person name="Benito-Gutierrez E.L."/>
            <person name="Dubchak I."/>
            <person name="Garcia-Fernandez J."/>
            <person name="Gibson-Brown J.J."/>
            <person name="Grigoriev I.V."/>
            <person name="Horton A.C."/>
            <person name="de Jong P.J."/>
            <person name="Jurka J."/>
            <person name="Kapitonov V.V."/>
            <person name="Kohara Y."/>
            <person name="Kuroki Y."/>
            <person name="Lindquist E."/>
            <person name="Lucas S."/>
            <person name="Osoegawa K."/>
            <person name="Pennacchio L.A."/>
            <person name="Salamov A.A."/>
            <person name="Satou Y."/>
            <person name="Sauka-Spengler T."/>
            <person name="Schmutz J."/>
            <person name="Shin-I T."/>
            <person name="Toyoda A."/>
            <person name="Bronner-Fraser M."/>
            <person name="Fujiyama A."/>
            <person name="Holland L.Z."/>
            <person name="Holland P.W.H."/>
            <person name="Satoh N."/>
            <person name="Rokhsar D.S."/>
        </authorList>
    </citation>
    <scope>NUCLEOTIDE SEQUENCE [LARGE SCALE GENOMIC DNA]</scope>
    <source>
        <strain evidence="2">S238N-H82</strain>
        <tissue evidence="2">Testes</tissue>
    </source>
</reference>
<dbReference type="PANTHER" id="PTHR15034:SF5">
    <property type="entry name" value="DEATH DOMAIN-CONTAINING PROTEIN CRADD"/>
    <property type="match status" value="1"/>
</dbReference>
<name>C3YAM2_BRAFL</name>
<dbReference type="AlphaFoldDB" id="C3YAM2"/>
<evidence type="ECO:0000313" key="2">
    <source>
        <dbReference type="EMBL" id="EEN62770.1"/>
    </source>
</evidence>
<feature type="domain" description="CARD" evidence="1">
    <location>
        <begin position="1"/>
        <end position="90"/>
    </location>
</feature>
<organism>
    <name type="scientific">Branchiostoma floridae</name>
    <name type="common">Florida lancelet</name>
    <name type="synonym">Amphioxus</name>
    <dbReference type="NCBI Taxonomy" id="7739"/>
    <lineage>
        <taxon>Eukaryota</taxon>
        <taxon>Metazoa</taxon>
        <taxon>Chordata</taxon>
        <taxon>Cephalochordata</taxon>
        <taxon>Leptocardii</taxon>
        <taxon>Amphioxiformes</taxon>
        <taxon>Branchiostomatidae</taxon>
        <taxon>Branchiostoma</taxon>
    </lineage>
</organism>
<dbReference type="SUPFAM" id="SSF47986">
    <property type="entry name" value="DEATH domain"/>
    <property type="match status" value="1"/>
</dbReference>
<protein>
    <recommendedName>
        <fullName evidence="1">CARD domain-containing protein</fullName>
    </recommendedName>
</protein>